<dbReference type="EMBL" id="MSCK01000002">
    <property type="protein sequence ID" value="PQJ69673.1"/>
    <property type="molecule type" value="Genomic_DNA"/>
</dbReference>
<organism evidence="1 2">
    <name type="scientific">Polaribacter butkevichii</name>
    <dbReference type="NCBI Taxonomy" id="218490"/>
    <lineage>
        <taxon>Bacteria</taxon>
        <taxon>Pseudomonadati</taxon>
        <taxon>Bacteroidota</taxon>
        <taxon>Flavobacteriia</taxon>
        <taxon>Flavobacteriales</taxon>
        <taxon>Flavobacteriaceae</taxon>
    </lineage>
</organism>
<reference evidence="1 2" key="1">
    <citation type="submission" date="2016-12" db="EMBL/GenBank/DDBJ databases">
        <title>Trade-off between light-utilization and light-protection in marine flavobacteria.</title>
        <authorList>
            <person name="Kumagai Y."/>
            <person name="Yoshizawa S."/>
            <person name="Kogure K."/>
            <person name="Iwasaki W."/>
        </authorList>
    </citation>
    <scope>NUCLEOTIDE SEQUENCE [LARGE SCALE GENOMIC DNA]</scope>
    <source>
        <strain evidence="1 2">KCTC 12100</strain>
    </source>
</reference>
<keyword evidence="2" id="KW-1185">Reference proteome</keyword>
<comment type="caution">
    <text evidence="1">The sequence shown here is derived from an EMBL/GenBank/DDBJ whole genome shotgun (WGS) entry which is preliminary data.</text>
</comment>
<proteinExistence type="predicted"/>
<gene>
    <name evidence="1" type="ORF">BTO14_16915</name>
</gene>
<dbReference type="Proteomes" id="UP000247345">
    <property type="component" value="Unassembled WGS sequence"/>
</dbReference>
<sequence>MWNILSNSKFEKAEKSRFLKIKETTQMLNFQLLQNENLCGIFTQTQNLKIWKDLVNQNIKTTQMLNFKYCGIKNIGGIITRTLNLENNNQTRKNKKQL</sequence>
<name>A0A2P6C9Q8_9FLAO</name>
<protein>
    <submittedName>
        <fullName evidence="1">Uncharacterized protein</fullName>
    </submittedName>
</protein>
<dbReference type="AlphaFoldDB" id="A0A2P6C9Q8"/>
<evidence type="ECO:0000313" key="1">
    <source>
        <dbReference type="EMBL" id="PQJ69673.1"/>
    </source>
</evidence>
<evidence type="ECO:0000313" key="2">
    <source>
        <dbReference type="Proteomes" id="UP000247345"/>
    </source>
</evidence>
<accession>A0A2P6C9Q8</accession>